<feature type="region of interest" description="Disordered" evidence="1">
    <location>
        <begin position="85"/>
        <end position="184"/>
    </location>
</feature>
<feature type="compositionally biased region" description="Low complexity" evidence="1">
    <location>
        <begin position="239"/>
        <end position="249"/>
    </location>
</feature>
<sequence>MARQSEKTASNAIIKWSEEEWQAIAKRLIRMKGEDFARSRDLEEVKAKDIFLAQEVLPEERHRKLISISQGFQASRQRLGHIFEGLDGAGETEGEAKRGRKSGAREAAETEAADAAPVHRSRARHAEPAVEAAGEDDAGAVEQEPSAASVSATAPQAAAPANPPAAAVEPAASAASPRLPSSQDAVLPGAATLAEVARPFVAMFCQELASALVNALSQQQGGEALSSLLQAALSQAAGGAARPAPAQGRPQKEFRARQPGNFNTNSQPVNAAPVAPVQAAAAHVDDDHHAADNDVQPLFDPKLPPSPNSSFKPKIAIIGMDGRDFEDLRQQFPQFELSSVATDAMQNAPVLQECQRILGQREGVPVQADEFLRRTYGHRYLRVTGGMGRIRDQLSTWLDNPAAMNAAGRSWPKKKFNNNNNKGQGGEQKRRQNRFPKTPRQ</sequence>
<evidence type="ECO:0000256" key="1">
    <source>
        <dbReference type="SAM" id="MobiDB-lite"/>
    </source>
</evidence>
<dbReference type="RefSeq" id="WP_089398688.1">
    <property type="nucleotide sequence ID" value="NZ_FZOT01000003.1"/>
</dbReference>
<feature type="compositionally biased region" description="Low complexity" evidence="1">
    <location>
        <begin position="140"/>
        <end position="182"/>
    </location>
</feature>
<gene>
    <name evidence="2" type="ORF">SAMN06265795_103191</name>
</gene>
<name>A0A239F5B6_9BURK</name>
<feature type="region of interest" description="Disordered" evidence="1">
    <location>
        <begin position="291"/>
        <end position="311"/>
    </location>
</feature>
<evidence type="ECO:0000313" key="3">
    <source>
        <dbReference type="Proteomes" id="UP000198284"/>
    </source>
</evidence>
<dbReference type="AlphaFoldDB" id="A0A239F5B6"/>
<organism evidence="2 3">
    <name type="scientific">Noviherbaspirillum humi</name>
    <dbReference type="NCBI Taxonomy" id="1688639"/>
    <lineage>
        <taxon>Bacteria</taxon>
        <taxon>Pseudomonadati</taxon>
        <taxon>Pseudomonadota</taxon>
        <taxon>Betaproteobacteria</taxon>
        <taxon>Burkholderiales</taxon>
        <taxon>Oxalobacteraceae</taxon>
        <taxon>Noviherbaspirillum</taxon>
    </lineage>
</organism>
<reference evidence="2 3" key="1">
    <citation type="submission" date="2017-06" db="EMBL/GenBank/DDBJ databases">
        <authorList>
            <person name="Kim H.J."/>
            <person name="Triplett B.A."/>
        </authorList>
    </citation>
    <scope>NUCLEOTIDE SEQUENCE [LARGE SCALE GENOMIC DNA]</scope>
    <source>
        <strain evidence="2 3">U15</strain>
    </source>
</reference>
<dbReference type="OrthoDB" id="3540130at2"/>
<keyword evidence="3" id="KW-1185">Reference proteome</keyword>
<accession>A0A239F5B6</accession>
<feature type="region of interest" description="Disordered" evidence="1">
    <location>
        <begin position="408"/>
        <end position="441"/>
    </location>
</feature>
<protein>
    <submittedName>
        <fullName evidence="2">Uncharacterized protein</fullName>
    </submittedName>
</protein>
<dbReference type="Proteomes" id="UP000198284">
    <property type="component" value="Unassembled WGS sequence"/>
</dbReference>
<dbReference type="EMBL" id="FZOT01000003">
    <property type="protein sequence ID" value="SNS52096.1"/>
    <property type="molecule type" value="Genomic_DNA"/>
</dbReference>
<feature type="region of interest" description="Disordered" evidence="1">
    <location>
        <begin position="239"/>
        <end position="270"/>
    </location>
</feature>
<feature type="compositionally biased region" description="Basic residues" evidence="1">
    <location>
        <begin position="431"/>
        <end position="441"/>
    </location>
</feature>
<proteinExistence type="predicted"/>
<evidence type="ECO:0000313" key="2">
    <source>
        <dbReference type="EMBL" id="SNS52096.1"/>
    </source>
</evidence>